<keyword evidence="6 9" id="KW-0472">Membrane</keyword>
<comment type="similarity">
    <text evidence="2 7">Belongs to the ExbD/TolR family.</text>
</comment>
<feature type="region of interest" description="Disordered" evidence="8">
    <location>
        <begin position="142"/>
        <end position="175"/>
    </location>
</feature>
<reference evidence="10 11" key="2">
    <citation type="journal article" date="2021" name="AMB Express">
        <title>Isolation and characterisation of Methylocystis spp. for poly-3-hydroxybutyrate production using waste methane feedstocks.</title>
        <authorList>
            <person name="Rumah B.L."/>
            <person name="Stead C.E."/>
            <person name="Claxton Stevens B.H."/>
            <person name="Minton N.P."/>
            <person name="Grosse-Honebrink A."/>
            <person name="Zhang Y."/>
        </authorList>
    </citation>
    <scope>NUCLEOTIDE SEQUENCE [LARGE SCALE GENOMIC DNA]</scope>
    <source>
        <strain evidence="10 11">BRCS1</strain>
    </source>
</reference>
<evidence type="ECO:0000256" key="5">
    <source>
        <dbReference type="ARBA" id="ARBA00022989"/>
    </source>
</evidence>
<organism evidence="10 11">
    <name type="scientific">Methylocystis rosea</name>
    <dbReference type="NCBI Taxonomy" id="173366"/>
    <lineage>
        <taxon>Bacteria</taxon>
        <taxon>Pseudomonadati</taxon>
        <taxon>Pseudomonadota</taxon>
        <taxon>Alphaproteobacteria</taxon>
        <taxon>Hyphomicrobiales</taxon>
        <taxon>Methylocystaceae</taxon>
        <taxon>Methylocystis</taxon>
    </lineage>
</organism>
<evidence type="ECO:0000256" key="7">
    <source>
        <dbReference type="RuleBase" id="RU003879"/>
    </source>
</evidence>
<proteinExistence type="inferred from homology"/>
<dbReference type="Gene3D" id="3.30.420.270">
    <property type="match status" value="1"/>
</dbReference>
<comment type="subcellular location">
    <subcellularLocation>
        <location evidence="1">Cell membrane</location>
        <topology evidence="1">Single-pass membrane protein</topology>
    </subcellularLocation>
    <subcellularLocation>
        <location evidence="7">Cell membrane</location>
        <topology evidence="7">Single-pass type II membrane protein</topology>
    </subcellularLocation>
</comment>
<evidence type="ECO:0000256" key="9">
    <source>
        <dbReference type="SAM" id="Phobius"/>
    </source>
</evidence>
<evidence type="ECO:0000313" key="10">
    <source>
        <dbReference type="EMBL" id="QGM94513.1"/>
    </source>
</evidence>
<dbReference type="PANTHER" id="PTHR30558:SF7">
    <property type="entry name" value="TOL-PAL SYSTEM PROTEIN TOLR"/>
    <property type="match status" value="1"/>
</dbReference>
<gene>
    <name evidence="10" type="ORF">F7D13_11020</name>
</gene>
<reference evidence="11" key="1">
    <citation type="submission" date="2019-09" db="EMBL/GenBank/DDBJ databases">
        <title>Isolation and complete genome sequencing of Methylocystis species.</title>
        <authorList>
            <person name="Rumah B.L."/>
            <person name="Stead C.E."/>
            <person name="Stevens B.C."/>
            <person name="Minton N.P."/>
            <person name="Grosse-Honebrink A."/>
            <person name="Zhang Y."/>
        </authorList>
    </citation>
    <scope>NUCLEOTIDE SEQUENCE [LARGE SCALE GENOMIC DNA]</scope>
    <source>
        <strain evidence="11">BRCS1</strain>
    </source>
</reference>
<name>A0ABX6EIC1_9HYPH</name>
<dbReference type="InterPro" id="IPR003400">
    <property type="entry name" value="ExbD"/>
</dbReference>
<evidence type="ECO:0000256" key="6">
    <source>
        <dbReference type="ARBA" id="ARBA00023136"/>
    </source>
</evidence>
<dbReference type="EMBL" id="CP044328">
    <property type="protein sequence ID" value="QGM94513.1"/>
    <property type="molecule type" value="Genomic_DNA"/>
</dbReference>
<keyword evidence="4 7" id="KW-0812">Transmembrane</keyword>
<evidence type="ECO:0000256" key="8">
    <source>
        <dbReference type="SAM" id="MobiDB-lite"/>
    </source>
</evidence>
<sequence>MGMPSRQRQSATEGLYQPLADINVTPLVDVMLVLLIIFMITAPLLAKGVKVNLPQASAAMPINQKDPIVVTVGKEGKIALGADELSPEALIDGIKVMMGDDQSRVVHIRGDTEAVYGEVVAVMDKLATNGITHIAIMTNSRSKTGAGMKAAPGRAAPAAGALPAQAPAAPAGALK</sequence>
<evidence type="ECO:0000313" key="11">
    <source>
        <dbReference type="Proteomes" id="UP000424673"/>
    </source>
</evidence>
<keyword evidence="7" id="KW-0813">Transport</keyword>
<keyword evidence="5 9" id="KW-1133">Transmembrane helix</keyword>
<dbReference type="PANTHER" id="PTHR30558">
    <property type="entry name" value="EXBD MEMBRANE COMPONENT OF PMF-DRIVEN MACROMOLECULE IMPORT SYSTEM"/>
    <property type="match status" value="1"/>
</dbReference>
<dbReference type="Pfam" id="PF02472">
    <property type="entry name" value="ExbD"/>
    <property type="match status" value="1"/>
</dbReference>
<dbReference type="RefSeq" id="WP_154452641.1">
    <property type="nucleotide sequence ID" value="NZ_CP044328.1"/>
</dbReference>
<keyword evidence="11" id="KW-1185">Reference proteome</keyword>
<evidence type="ECO:0000256" key="4">
    <source>
        <dbReference type="ARBA" id="ARBA00022692"/>
    </source>
</evidence>
<protein>
    <submittedName>
        <fullName evidence="10">Biopolymer transporter ExbD</fullName>
    </submittedName>
</protein>
<keyword evidence="3" id="KW-1003">Cell membrane</keyword>
<dbReference type="Proteomes" id="UP000424673">
    <property type="component" value="Chromosome"/>
</dbReference>
<accession>A0ABX6EIC1</accession>
<evidence type="ECO:0000256" key="3">
    <source>
        <dbReference type="ARBA" id="ARBA00022475"/>
    </source>
</evidence>
<feature type="compositionally biased region" description="Low complexity" evidence="8">
    <location>
        <begin position="145"/>
        <end position="175"/>
    </location>
</feature>
<evidence type="ECO:0000256" key="2">
    <source>
        <dbReference type="ARBA" id="ARBA00005811"/>
    </source>
</evidence>
<keyword evidence="7" id="KW-0653">Protein transport</keyword>
<evidence type="ECO:0000256" key="1">
    <source>
        <dbReference type="ARBA" id="ARBA00004162"/>
    </source>
</evidence>
<feature type="transmembrane region" description="Helical" evidence="9">
    <location>
        <begin position="27"/>
        <end position="46"/>
    </location>
</feature>